<feature type="transmembrane region" description="Helical" evidence="9">
    <location>
        <begin position="247"/>
        <end position="267"/>
    </location>
</feature>
<feature type="transmembrane region" description="Helical" evidence="9">
    <location>
        <begin position="274"/>
        <end position="296"/>
    </location>
</feature>
<dbReference type="GO" id="GO:0005886">
    <property type="term" value="C:plasma membrane"/>
    <property type="evidence" value="ECO:0007669"/>
    <property type="project" value="UniProtKB-SubCell"/>
</dbReference>
<feature type="domain" description="Major facilitator superfamily (MFS) profile" evidence="10">
    <location>
        <begin position="1"/>
        <end position="400"/>
    </location>
</feature>
<evidence type="ECO:0000256" key="5">
    <source>
        <dbReference type="ARBA" id="ARBA00022692"/>
    </source>
</evidence>
<feature type="transmembrane region" description="Helical" evidence="9">
    <location>
        <begin position="308"/>
        <end position="334"/>
    </location>
</feature>
<evidence type="ECO:0000313" key="11">
    <source>
        <dbReference type="EMBL" id="KAJ8936172.1"/>
    </source>
</evidence>
<dbReference type="PROSITE" id="PS00216">
    <property type="entry name" value="SUGAR_TRANSPORT_1"/>
    <property type="match status" value="1"/>
</dbReference>
<feature type="transmembrane region" description="Helical" evidence="9">
    <location>
        <begin position="209"/>
        <end position="232"/>
    </location>
</feature>
<evidence type="ECO:0000256" key="8">
    <source>
        <dbReference type="ARBA" id="ARBA00023180"/>
    </source>
</evidence>
<dbReference type="InterPro" id="IPR020846">
    <property type="entry name" value="MFS_dom"/>
</dbReference>
<dbReference type="PROSITE" id="PS00217">
    <property type="entry name" value="SUGAR_TRANSPORT_2"/>
    <property type="match status" value="1"/>
</dbReference>
<dbReference type="SUPFAM" id="SSF103473">
    <property type="entry name" value="MFS general substrate transporter"/>
    <property type="match status" value="1"/>
</dbReference>
<evidence type="ECO:0000256" key="7">
    <source>
        <dbReference type="ARBA" id="ARBA00023136"/>
    </source>
</evidence>
<evidence type="ECO:0000256" key="3">
    <source>
        <dbReference type="ARBA" id="ARBA00022475"/>
    </source>
</evidence>
<feature type="transmembrane region" description="Helical" evidence="9">
    <location>
        <begin position="346"/>
        <end position="365"/>
    </location>
</feature>
<dbReference type="AlphaFoldDB" id="A0AAV8XBZ4"/>
<evidence type="ECO:0000256" key="2">
    <source>
        <dbReference type="ARBA" id="ARBA00022448"/>
    </source>
</evidence>
<evidence type="ECO:0000256" key="6">
    <source>
        <dbReference type="ARBA" id="ARBA00022989"/>
    </source>
</evidence>
<dbReference type="PANTHER" id="PTHR48021">
    <property type="match status" value="1"/>
</dbReference>
<keyword evidence="8" id="KW-0325">Glycoprotein</keyword>
<comment type="subcellular location">
    <subcellularLocation>
        <location evidence="1">Cell membrane</location>
        <topology evidence="1">Multi-pass membrane protein</topology>
    </subcellularLocation>
</comment>
<feature type="transmembrane region" description="Helical" evidence="9">
    <location>
        <begin position="49"/>
        <end position="70"/>
    </location>
</feature>
<dbReference type="EMBL" id="JAPWTK010000776">
    <property type="protein sequence ID" value="KAJ8936172.1"/>
    <property type="molecule type" value="Genomic_DNA"/>
</dbReference>
<dbReference type="PANTHER" id="PTHR48021:SF47">
    <property type="entry name" value="GH17672P"/>
    <property type="match status" value="1"/>
</dbReference>
<dbReference type="InterPro" id="IPR036259">
    <property type="entry name" value="MFS_trans_sf"/>
</dbReference>
<dbReference type="GO" id="GO:0022857">
    <property type="term" value="F:transmembrane transporter activity"/>
    <property type="evidence" value="ECO:0007669"/>
    <property type="project" value="InterPro"/>
</dbReference>
<accession>A0AAV8XBZ4</accession>
<evidence type="ECO:0000256" key="4">
    <source>
        <dbReference type="ARBA" id="ARBA00022597"/>
    </source>
</evidence>
<keyword evidence="5 9" id="KW-0812">Transmembrane</keyword>
<keyword evidence="7 9" id="KW-0472">Membrane</keyword>
<feature type="transmembrane region" description="Helical" evidence="9">
    <location>
        <begin position="377"/>
        <end position="396"/>
    </location>
</feature>
<reference evidence="11" key="1">
    <citation type="journal article" date="2023" name="Insect Mol. Biol.">
        <title>Genome sequencing provides insights into the evolution of gene families encoding plant cell wall-degrading enzymes in longhorned beetles.</title>
        <authorList>
            <person name="Shin N.R."/>
            <person name="Okamura Y."/>
            <person name="Kirsch R."/>
            <person name="Pauchet Y."/>
        </authorList>
    </citation>
    <scope>NUCLEOTIDE SEQUENCE</scope>
    <source>
        <strain evidence="11">AMC_N1</strain>
    </source>
</reference>
<organism evidence="11 12">
    <name type="scientific">Aromia moschata</name>
    <dbReference type="NCBI Taxonomy" id="1265417"/>
    <lineage>
        <taxon>Eukaryota</taxon>
        <taxon>Metazoa</taxon>
        <taxon>Ecdysozoa</taxon>
        <taxon>Arthropoda</taxon>
        <taxon>Hexapoda</taxon>
        <taxon>Insecta</taxon>
        <taxon>Pterygota</taxon>
        <taxon>Neoptera</taxon>
        <taxon>Endopterygota</taxon>
        <taxon>Coleoptera</taxon>
        <taxon>Polyphaga</taxon>
        <taxon>Cucujiformia</taxon>
        <taxon>Chrysomeloidea</taxon>
        <taxon>Cerambycidae</taxon>
        <taxon>Cerambycinae</taxon>
        <taxon>Callichromatini</taxon>
        <taxon>Aromia</taxon>
    </lineage>
</organism>
<gene>
    <name evidence="11" type="ORF">NQ318_019053</name>
</gene>
<keyword evidence="12" id="KW-1185">Reference proteome</keyword>
<evidence type="ECO:0000313" key="12">
    <source>
        <dbReference type="Proteomes" id="UP001162162"/>
    </source>
</evidence>
<dbReference type="InterPro" id="IPR003663">
    <property type="entry name" value="Sugar/inositol_transpt"/>
</dbReference>
<dbReference type="Proteomes" id="UP001162162">
    <property type="component" value="Unassembled WGS sequence"/>
</dbReference>
<evidence type="ECO:0000259" key="10">
    <source>
        <dbReference type="PROSITE" id="PS50850"/>
    </source>
</evidence>
<protein>
    <recommendedName>
        <fullName evidence="10">Major facilitator superfamily (MFS) profile domain-containing protein</fullName>
    </recommendedName>
</protein>
<evidence type="ECO:0000256" key="9">
    <source>
        <dbReference type="SAM" id="Phobius"/>
    </source>
</evidence>
<keyword evidence="3" id="KW-1003">Cell membrane</keyword>
<evidence type="ECO:0000256" key="1">
    <source>
        <dbReference type="ARBA" id="ARBA00004651"/>
    </source>
</evidence>
<sequence>MLSRLELIDLLATAGDVTLGWSSPVIPKLYSNDSSENPLGRPITEDEDAWLVSLISIGAMTGPFVAGFISEKFGRKVGLLSLAVPHMVSLFSMAFATNIYVFYACRLLAGISTGGGYTLLPMYIAEIAHESNRGSLSQTLNVFWAFGPETPYYLVAANKIKEAKESLLVLRSFNEEKVQKELEHIMDSIKAEESGHLRDIIKNKVLMKAFFVCIVLVISQELSGFLAITFYLQTIFEAAGTQIASDVSALIVGFFTFLSSFFTPVLIDRLGRRLLLVISCFGMVITLSMLGAFFYLQESTEVSTESIYWLPVFSLVLYIFAFHFGICSVPWTLISELFPNNVKGKLTPIITSVCWITSFLITKFFNDMNNAMGIAGSFWFFSSCCAATGIFSILMVPETKGKSFSEIQDMLNKPKARVSAGNSEDI</sequence>
<dbReference type="FunFam" id="1.20.1250.20:FF:000218">
    <property type="entry name" value="facilitated trehalose transporter Tret1"/>
    <property type="match status" value="1"/>
</dbReference>
<comment type="caution">
    <text evidence="11">The sequence shown here is derived from an EMBL/GenBank/DDBJ whole genome shotgun (WGS) entry which is preliminary data.</text>
</comment>
<proteinExistence type="predicted"/>
<dbReference type="InterPro" id="IPR005828">
    <property type="entry name" value="MFS_sugar_transport-like"/>
</dbReference>
<keyword evidence="6 9" id="KW-1133">Transmembrane helix</keyword>
<keyword evidence="2" id="KW-0813">Transport</keyword>
<dbReference type="Gene3D" id="1.20.1250.20">
    <property type="entry name" value="MFS general substrate transporter like domains"/>
    <property type="match status" value="2"/>
</dbReference>
<dbReference type="InterPro" id="IPR050549">
    <property type="entry name" value="MFS_Trehalose_Transporter"/>
</dbReference>
<dbReference type="PROSITE" id="PS50850">
    <property type="entry name" value="MFS"/>
    <property type="match status" value="1"/>
</dbReference>
<dbReference type="InterPro" id="IPR005829">
    <property type="entry name" value="Sugar_transporter_CS"/>
</dbReference>
<dbReference type="PRINTS" id="PR00171">
    <property type="entry name" value="SUGRTRNSPORT"/>
</dbReference>
<name>A0AAV8XBZ4_9CUCU</name>
<feature type="transmembrane region" description="Helical" evidence="9">
    <location>
        <begin position="77"/>
        <end position="101"/>
    </location>
</feature>
<dbReference type="Pfam" id="PF00083">
    <property type="entry name" value="Sugar_tr"/>
    <property type="match status" value="1"/>
</dbReference>
<keyword evidence="4" id="KW-0762">Sugar transport</keyword>